<dbReference type="OrthoDB" id="9810065at2"/>
<dbReference type="PATRIC" id="fig|69.6.peg.491"/>
<comment type="similarity">
    <text evidence="1">Belongs to the LysR transcriptional regulatory family.</text>
</comment>
<dbReference type="Gene3D" id="3.40.190.290">
    <property type="match status" value="1"/>
</dbReference>
<dbReference type="FunFam" id="3.40.190.290:FF:000001">
    <property type="entry name" value="Transcriptional regulator, LysR family"/>
    <property type="match status" value="1"/>
</dbReference>
<dbReference type="InterPro" id="IPR036390">
    <property type="entry name" value="WH_DNA-bd_sf"/>
</dbReference>
<dbReference type="AlphaFoldDB" id="A0A0S2DBD2"/>
<dbReference type="GO" id="GO:0003700">
    <property type="term" value="F:DNA-binding transcription factor activity"/>
    <property type="evidence" value="ECO:0007669"/>
    <property type="project" value="InterPro"/>
</dbReference>
<dbReference type="SUPFAM" id="SSF53850">
    <property type="entry name" value="Periplasmic binding protein-like II"/>
    <property type="match status" value="1"/>
</dbReference>
<organism evidence="5 6">
    <name type="scientific">Lysobacter enzymogenes</name>
    <dbReference type="NCBI Taxonomy" id="69"/>
    <lineage>
        <taxon>Bacteria</taxon>
        <taxon>Pseudomonadati</taxon>
        <taxon>Pseudomonadota</taxon>
        <taxon>Gammaproteobacteria</taxon>
        <taxon>Lysobacterales</taxon>
        <taxon>Lysobacteraceae</taxon>
        <taxon>Lysobacter</taxon>
    </lineage>
</organism>
<proteinExistence type="inferred from homology"/>
<dbReference type="InterPro" id="IPR036388">
    <property type="entry name" value="WH-like_DNA-bd_sf"/>
</dbReference>
<dbReference type="GO" id="GO:0043565">
    <property type="term" value="F:sequence-specific DNA binding"/>
    <property type="evidence" value="ECO:0007669"/>
    <property type="project" value="TreeGrafter"/>
</dbReference>
<dbReference type="KEGG" id="lez:GLE_0496"/>
<evidence type="ECO:0000313" key="6">
    <source>
        <dbReference type="Proteomes" id="UP000061569"/>
    </source>
</evidence>
<dbReference type="PROSITE" id="PS50931">
    <property type="entry name" value="HTH_LYSR"/>
    <property type="match status" value="1"/>
</dbReference>
<dbReference type="FunFam" id="1.10.10.10:FF:000001">
    <property type="entry name" value="LysR family transcriptional regulator"/>
    <property type="match status" value="1"/>
</dbReference>
<protein>
    <submittedName>
        <fullName evidence="5">Transcriptional regulator, LysR family</fullName>
    </submittedName>
</protein>
<evidence type="ECO:0000313" key="5">
    <source>
        <dbReference type="EMBL" id="ALN55854.1"/>
    </source>
</evidence>
<dbReference type="InterPro" id="IPR005119">
    <property type="entry name" value="LysR_subst-bd"/>
</dbReference>
<dbReference type="Proteomes" id="UP000061569">
    <property type="component" value="Chromosome"/>
</dbReference>
<keyword evidence="3" id="KW-0238">DNA-binding</keyword>
<dbReference type="STRING" id="69.GLE_0496"/>
<dbReference type="EMBL" id="CP013140">
    <property type="protein sequence ID" value="ALN55854.1"/>
    <property type="molecule type" value="Genomic_DNA"/>
</dbReference>
<reference evidence="5 6" key="1">
    <citation type="submission" date="2015-11" db="EMBL/GenBank/DDBJ databases">
        <title>Genome sequences of Lysobacter enzymogenes strain C3 and Lysobacter antibioticus ATCC 29479.</title>
        <authorList>
            <person name="Kobayashi D.Y."/>
        </authorList>
    </citation>
    <scope>NUCLEOTIDE SEQUENCE [LARGE SCALE GENOMIC DNA]</scope>
    <source>
        <strain evidence="5 6">C3</strain>
    </source>
</reference>
<evidence type="ECO:0000256" key="3">
    <source>
        <dbReference type="ARBA" id="ARBA00023125"/>
    </source>
</evidence>
<keyword evidence="4" id="KW-0804">Transcription</keyword>
<evidence type="ECO:0000256" key="4">
    <source>
        <dbReference type="ARBA" id="ARBA00023163"/>
    </source>
</evidence>
<keyword evidence="2" id="KW-0805">Transcription regulation</keyword>
<sequence>MHPMHERNGSELQQIEAFAAVAEHGGFAAAARALGRDASVVSRRIDALEARLGVRLLARTTRRVALTEVGATYLQRVQAILGELSAADIEAREAAAAPQGLLRLALPAAFAQRWIAPWLPRFLAAYPKLRLELSHSDRFIDLVADGFDAAVRIGELADSRLVARRLAGFETMLCAAPSYLARAGHPQRPDELKRHACLGMPKARFWPEWKLIKGKQRSVQRIDAAIVSDDGEGLLAACIEGAGILPAPQWLVGRELAQGQLVRVLPQWRMDYDGAIHVVLSPGRLVPAKTRAFVDWLAREFEPQPPWLRAPRARGRREA</sequence>
<name>A0A0S2DBD2_LYSEN</name>
<evidence type="ECO:0000256" key="1">
    <source>
        <dbReference type="ARBA" id="ARBA00009437"/>
    </source>
</evidence>
<accession>A0A0S2DBD2</accession>
<dbReference type="InterPro" id="IPR000847">
    <property type="entry name" value="LysR_HTH_N"/>
</dbReference>
<dbReference type="PANTHER" id="PTHR30537">
    <property type="entry name" value="HTH-TYPE TRANSCRIPTIONAL REGULATOR"/>
    <property type="match status" value="1"/>
</dbReference>
<dbReference type="Gene3D" id="1.10.10.10">
    <property type="entry name" value="Winged helix-like DNA-binding domain superfamily/Winged helix DNA-binding domain"/>
    <property type="match status" value="1"/>
</dbReference>
<dbReference type="GO" id="GO:0006351">
    <property type="term" value="P:DNA-templated transcription"/>
    <property type="evidence" value="ECO:0007669"/>
    <property type="project" value="TreeGrafter"/>
</dbReference>
<dbReference type="Pfam" id="PF03466">
    <property type="entry name" value="LysR_substrate"/>
    <property type="match status" value="1"/>
</dbReference>
<dbReference type="CDD" id="cd08422">
    <property type="entry name" value="PBP2_CrgA_like"/>
    <property type="match status" value="1"/>
</dbReference>
<dbReference type="PANTHER" id="PTHR30537:SF5">
    <property type="entry name" value="HTH-TYPE TRANSCRIPTIONAL ACTIVATOR TTDR-RELATED"/>
    <property type="match status" value="1"/>
</dbReference>
<gene>
    <name evidence="5" type="ORF">GLE_0496</name>
</gene>
<dbReference type="InterPro" id="IPR058163">
    <property type="entry name" value="LysR-type_TF_proteobact-type"/>
</dbReference>
<dbReference type="Pfam" id="PF00126">
    <property type="entry name" value="HTH_1"/>
    <property type="match status" value="1"/>
</dbReference>
<dbReference type="SUPFAM" id="SSF46785">
    <property type="entry name" value="Winged helix' DNA-binding domain"/>
    <property type="match status" value="1"/>
</dbReference>
<evidence type="ECO:0000256" key="2">
    <source>
        <dbReference type="ARBA" id="ARBA00023015"/>
    </source>
</evidence>